<dbReference type="AlphaFoldDB" id="A0A6A8DCJ7"/>
<dbReference type="OrthoDB" id="9773249at2"/>
<comment type="caution">
    <text evidence="2">The sequence shown here is derived from an EMBL/GenBank/DDBJ whole genome shotgun (WGS) entry which is preliminary data.</text>
</comment>
<protein>
    <submittedName>
        <fullName evidence="2">GNAT family N-acetyltransferase</fullName>
    </submittedName>
</protein>
<feature type="domain" description="N-acetyltransferase" evidence="1">
    <location>
        <begin position="1"/>
        <end position="165"/>
    </location>
</feature>
<keyword evidence="3" id="KW-1185">Reference proteome</keyword>
<dbReference type="SUPFAM" id="SSF55729">
    <property type="entry name" value="Acyl-CoA N-acyltransferases (Nat)"/>
    <property type="match status" value="1"/>
</dbReference>
<dbReference type="EMBL" id="WJNG01000008">
    <property type="protein sequence ID" value="MRH43274.1"/>
    <property type="molecule type" value="Genomic_DNA"/>
</dbReference>
<name>A0A6A8DCJ7_9BACI</name>
<dbReference type="Pfam" id="PF00583">
    <property type="entry name" value="Acetyltransf_1"/>
    <property type="match status" value="1"/>
</dbReference>
<accession>A0A6A8DCJ7</accession>
<dbReference type="Proteomes" id="UP000799092">
    <property type="component" value="Unassembled WGS sequence"/>
</dbReference>
<evidence type="ECO:0000259" key="1">
    <source>
        <dbReference type="PROSITE" id="PS51186"/>
    </source>
</evidence>
<dbReference type="RefSeq" id="WP_153736908.1">
    <property type="nucleotide sequence ID" value="NZ_WJNG01000008.1"/>
</dbReference>
<evidence type="ECO:0000313" key="3">
    <source>
        <dbReference type="Proteomes" id="UP000799092"/>
    </source>
</evidence>
<dbReference type="GO" id="GO:0016747">
    <property type="term" value="F:acyltransferase activity, transferring groups other than amino-acyl groups"/>
    <property type="evidence" value="ECO:0007669"/>
    <property type="project" value="InterPro"/>
</dbReference>
<organism evidence="2 3">
    <name type="scientific">Aquibacillus halophilus</name>
    <dbReference type="NCBI Taxonomy" id="930132"/>
    <lineage>
        <taxon>Bacteria</taxon>
        <taxon>Bacillati</taxon>
        <taxon>Bacillota</taxon>
        <taxon>Bacilli</taxon>
        <taxon>Bacillales</taxon>
        <taxon>Bacillaceae</taxon>
        <taxon>Aquibacillus</taxon>
    </lineage>
</organism>
<dbReference type="Gene3D" id="3.40.630.30">
    <property type="match status" value="1"/>
</dbReference>
<dbReference type="InterPro" id="IPR000182">
    <property type="entry name" value="GNAT_dom"/>
</dbReference>
<proteinExistence type="predicted"/>
<gene>
    <name evidence="2" type="ORF">GH741_11340</name>
</gene>
<dbReference type="PANTHER" id="PTHR43415:SF3">
    <property type="entry name" value="GNAT-FAMILY ACETYLTRANSFERASE"/>
    <property type="match status" value="1"/>
</dbReference>
<keyword evidence="2" id="KW-0808">Transferase</keyword>
<dbReference type="PROSITE" id="PS51186">
    <property type="entry name" value="GNAT"/>
    <property type="match status" value="1"/>
</dbReference>
<dbReference type="PANTHER" id="PTHR43415">
    <property type="entry name" value="SPERMIDINE N(1)-ACETYLTRANSFERASE"/>
    <property type="match status" value="1"/>
</dbReference>
<reference evidence="2" key="1">
    <citation type="submission" date="2019-11" db="EMBL/GenBank/DDBJ databases">
        <authorList>
            <person name="Li J."/>
        </authorList>
    </citation>
    <scope>NUCLEOTIDE SEQUENCE</scope>
    <source>
        <strain evidence="2">B6B</strain>
    </source>
</reference>
<dbReference type="CDD" id="cd04301">
    <property type="entry name" value="NAT_SF"/>
    <property type="match status" value="1"/>
</dbReference>
<sequence length="165" mass="19138">MLIREIKFDDAENLVKLIKLVEIESQYMLFEPGERNTGPEQQRKRIEVMKEEGSSTIFVAEENNELVGYLIAMGGNAKRNKHSVYLVIGILSEYRGLGLGEKLFKQLQVWAMEHDIHRLELSVVNRNEAALKLYKKMGFDIEGTKRDSLYIDGEFVDEYYMSKLL</sequence>
<dbReference type="InterPro" id="IPR016181">
    <property type="entry name" value="Acyl_CoA_acyltransferase"/>
</dbReference>
<evidence type="ECO:0000313" key="2">
    <source>
        <dbReference type="EMBL" id="MRH43274.1"/>
    </source>
</evidence>